<keyword evidence="6" id="KW-0812">Transmembrane</keyword>
<keyword evidence="9" id="KW-1185">Reference proteome</keyword>
<comment type="pathway">
    <text evidence="2">Purine metabolism; 3',5'-cyclic di-GMP biosynthesis.</text>
</comment>
<organism evidence="8 9">
    <name type="scientific">Pseudescherichia vulneris NBRC 102420</name>
    <dbReference type="NCBI Taxonomy" id="1115515"/>
    <lineage>
        <taxon>Bacteria</taxon>
        <taxon>Pseudomonadati</taxon>
        <taxon>Pseudomonadota</taxon>
        <taxon>Gammaproteobacteria</taxon>
        <taxon>Enterobacterales</taxon>
        <taxon>Enterobacteriaceae</taxon>
        <taxon>Pseudescherichia</taxon>
    </lineage>
</organism>
<comment type="caution">
    <text evidence="8">The sequence shown here is derived from an EMBL/GenBank/DDBJ whole genome shotgun (WGS) entry which is preliminary data.</text>
</comment>
<feature type="transmembrane region" description="Helical" evidence="6">
    <location>
        <begin position="42"/>
        <end position="68"/>
    </location>
</feature>
<dbReference type="GO" id="GO:0005886">
    <property type="term" value="C:plasma membrane"/>
    <property type="evidence" value="ECO:0007669"/>
    <property type="project" value="TreeGrafter"/>
</dbReference>
<protein>
    <recommendedName>
        <fullName evidence="3">diguanylate cyclase</fullName>
        <ecNumber evidence="3">2.7.7.65</ecNumber>
    </recommendedName>
</protein>
<name>A0A090V143_PSEVU</name>
<evidence type="ECO:0000256" key="6">
    <source>
        <dbReference type="SAM" id="Phobius"/>
    </source>
</evidence>
<dbReference type="EMBL" id="BBMZ01000012">
    <property type="protein sequence ID" value="GAL58506.1"/>
    <property type="molecule type" value="Genomic_DNA"/>
</dbReference>
<comment type="cofactor">
    <cofactor evidence="1">
        <name>Mg(2+)</name>
        <dbReference type="ChEBI" id="CHEBI:18420"/>
    </cofactor>
</comment>
<dbReference type="GO" id="GO:0043709">
    <property type="term" value="P:cell adhesion involved in single-species biofilm formation"/>
    <property type="evidence" value="ECO:0007669"/>
    <property type="project" value="TreeGrafter"/>
</dbReference>
<proteinExistence type="predicted"/>
<dbReference type="PROSITE" id="PS50887">
    <property type="entry name" value="GGDEF"/>
    <property type="match status" value="1"/>
</dbReference>
<evidence type="ECO:0000256" key="4">
    <source>
        <dbReference type="ARBA" id="ARBA00023134"/>
    </source>
</evidence>
<dbReference type="SMART" id="SM00267">
    <property type="entry name" value="GGDEF"/>
    <property type="match status" value="1"/>
</dbReference>
<dbReference type="CDD" id="cd01949">
    <property type="entry name" value="GGDEF"/>
    <property type="match status" value="1"/>
</dbReference>
<dbReference type="GO" id="GO:0052621">
    <property type="term" value="F:diguanylate cyclase activity"/>
    <property type="evidence" value="ECO:0007669"/>
    <property type="project" value="UniProtKB-EC"/>
</dbReference>
<gene>
    <name evidence="8" type="primary">adrA</name>
    <name evidence="8" type="ORF">EV102420_12_00120</name>
</gene>
<dbReference type="AlphaFoldDB" id="A0A090V143"/>
<dbReference type="InterPro" id="IPR007894">
    <property type="entry name" value="MASE2"/>
</dbReference>
<dbReference type="Pfam" id="PF05230">
    <property type="entry name" value="MASE2"/>
    <property type="match status" value="1"/>
</dbReference>
<dbReference type="InterPro" id="IPR050469">
    <property type="entry name" value="Diguanylate_Cyclase"/>
</dbReference>
<sequence length="367" mass="41074">MMNDNNLYSKTAVNKEWVETPSQDEHFLSGQLFARRLRLPRIFGLGCLFFPLGGAMTSQPVAGGWWLFLLSWSFVWPHLAWQLASRASDPHAAEINNLKIDAILAGIWIGVMGMNIMPSAVLVMMVSLMLMGMGGPRLFGIGIVLLVGASLVMLQLTGTAITFTSAPLEWWLCLPFILLYPPLFAWVSFRTFTRLARQRQRLRIMSTRDGMTGVYNRRHWEILLRNEFESCRRNQRMATLLLIDVDYFKTINDTYGHDVGDEAIIAISRHLQMTLRGSDIIGRFGGDEFAVIMSGTPVDSALAAMSRVHDTLAEIRLPCAPHLTLQISIGLAPLTPGTENYREWLKAADMALYKAKKGGRGRTEVAA</sequence>
<evidence type="ECO:0000313" key="9">
    <source>
        <dbReference type="Proteomes" id="UP000029462"/>
    </source>
</evidence>
<dbReference type="PANTHER" id="PTHR45138">
    <property type="entry name" value="REGULATORY COMPONENTS OF SENSORY TRANSDUCTION SYSTEM"/>
    <property type="match status" value="1"/>
</dbReference>
<dbReference type="GO" id="GO:0005525">
    <property type="term" value="F:GTP binding"/>
    <property type="evidence" value="ECO:0007669"/>
    <property type="project" value="UniProtKB-KW"/>
</dbReference>
<dbReference type="EC" id="2.7.7.65" evidence="3"/>
<evidence type="ECO:0000256" key="2">
    <source>
        <dbReference type="ARBA" id="ARBA00004665"/>
    </source>
</evidence>
<comment type="catalytic activity">
    <reaction evidence="5">
        <text>2 GTP = 3',3'-c-di-GMP + 2 diphosphate</text>
        <dbReference type="Rhea" id="RHEA:24898"/>
        <dbReference type="ChEBI" id="CHEBI:33019"/>
        <dbReference type="ChEBI" id="CHEBI:37565"/>
        <dbReference type="ChEBI" id="CHEBI:58805"/>
        <dbReference type="EC" id="2.7.7.65"/>
    </reaction>
</comment>
<feature type="transmembrane region" description="Helical" evidence="6">
    <location>
        <begin position="138"/>
        <end position="156"/>
    </location>
</feature>
<dbReference type="InterPro" id="IPR000160">
    <property type="entry name" value="GGDEF_dom"/>
</dbReference>
<dbReference type="GO" id="GO:1902201">
    <property type="term" value="P:negative regulation of bacterial-type flagellum-dependent cell motility"/>
    <property type="evidence" value="ECO:0007669"/>
    <property type="project" value="TreeGrafter"/>
</dbReference>
<keyword evidence="6" id="KW-0472">Membrane</keyword>
<feature type="transmembrane region" description="Helical" evidence="6">
    <location>
        <begin position="107"/>
        <end position="131"/>
    </location>
</feature>
<evidence type="ECO:0000256" key="1">
    <source>
        <dbReference type="ARBA" id="ARBA00001946"/>
    </source>
</evidence>
<dbReference type="Gene3D" id="3.30.70.270">
    <property type="match status" value="1"/>
</dbReference>
<feature type="domain" description="GGDEF" evidence="7">
    <location>
        <begin position="236"/>
        <end position="367"/>
    </location>
</feature>
<evidence type="ECO:0000313" key="8">
    <source>
        <dbReference type="EMBL" id="GAL58506.1"/>
    </source>
</evidence>
<evidence type="ECO:0000259" key="7">
    <source>
        <dbReference type="PROSITE" id="PS50887"/>
    </source>
</evidence>
<feature type="transmembrane region" description="Helical" evidence="6">
    <location>
        <begin position="168"/>
        <end position="189"/>
    </location>
</feature>
<accession>A0A090V143</accession>
<keyword evidence="6" id="KW-1133">Transmembrane helix</keyword>
<dbReference type="InterPro" id="IPR043128">
    <property type="entry name" value="Rev_trsase/Diguanyl_cyclase"/>
</dbReference>
<dbReference type="NCBIfam" id="NF007599">
    <property type="entry name" value="PRK10245.1"/>
    <property type="match status" value="1"/>
</dbReference>
<evidence type="ECO:0000256" key="3">
    <source>
        <dbReference type="ARBA" id="ARBA00012528"/>
    </source>
</evidence>
<dbReference type="InterPro" id="IPR029787">
    <property type="entry name" value="Nucleotide_cyclase"/>
</dbReference>
<dbReference type="NCBIfam" id="TIGR00254">
    <property type="entry name" value="GGDEF"/>
    <property type="match status" value="1"/>
</dbReference>
<dbReference type="SUPFAM" id="SSF55073">
    <property type="entry name" value="Nucleotide cyclase"/>
    <property type="match status" value="1"/>
</dbReference>
<dbReference type="STRING" id="1115515.EV102420_12_00120"/>
<reference evidence="8 9" key="1">
    <citation type="submission" date="2014-09" db="EMBL/GenBank/DDBJ databases">
        <title>Whole genome shotgun sequence of Escherichia vulneris NBRC 102420.</title>
        <authorList>
            <person name="Yoshida Y."/>
            <person name="Hosoyama A."/>
            <person name="Tsuchikane K."/>
            <person name="Ohji S."/>
            <person name="Ichikawa N."/>
            <person name="Kimura A."/>
            <person name="Yamazoe A."/>
            <person name="Ezaki T."/>
            <person name="Fujita N."/>
        </authorList>
    </citation>
    <scope>NUCLEOTIDE SEQUENCE [LARGE SCALE GENOMIC DNA]</scope>
    <source>
        <strain evidence="8 9">NBRC 102420</strain>
    </source>
</reference>
<dbReference type="Proteomes" id="UP000029462">
    <property type="component" value="Unassembled WGS sequence"/>
</dbReference>
<keyword evidence="4" id="KW-0547">Nucleotide-binding</keyword>
<dbReference type="eggNOG" id="COG3706">
    <property type="taxonomic scope" value="Bacteria"/>
</dbReference>
<dbReference type="Pfam" id="PF00990">
    <property type="entry name" value="GGDEF"/>
    <property type="match status" value="1"/>
</dbReference>
<dbReference type="FunFam" id="3.30.70.270:FF:000001">
    <property type="entry name" value="Diguanylate cyclase domain protein"/>
    <property type="match status" value="1"/>
</dbReference>
<keyword evidence="4" id="KW-0342">GTP-binding</keyword>
<dbReference type="PANTHER" id="PTHR45138:SF24">
    <property type="entry name" value="DIGUANYLATE CYCLASE DGCC-RELATED"/>
    <property type="match status" value="1"/>
</dbReference>
<evidence type="ECO:0000256" key="5">
    <source>
        <dbReference type="ARBA" id="ARBA00034247"/>
    </source>
</evidence>